<keyword evidence="2" id="KW-0808">Transferase</keyword>
<dbReference type="Proteomes" id="UP000492821">
    <property type="component" value="Unassembled WGS sequence"/>
</dbReference>
<protein>
    <submittedName>
        <fullName evidence="5">TPR_REGION domain-containing protein</fullName>
    </submittedName>
</protein>
<dbReference type="Pfam" id="PF01531">
    <property type="entry name" value="Glyco_transf_11"/>
    <property type="match status" value="1"/>
</dbReference>
<evidence type="ECO:0000313" key="5">
    <source>
        <dbReference type="WBParaSite" id="Pan_g18585.t1"/>
    </source>
</evidence>
<dbReference type="GO" id="GO:0008107">
    <property type="term" value="F:galactoside 2-alpha-L-fucosyltransferase activity"/>
    <property type="evidence" value="ECO:0007669"/>
    <property type="project" value="InterPro"/>
</dbReference>
<dbReference type="InterPro" id="IPR011025">
    <property type="entry name" value="GproteinA_insert"/>
</dbReference>
<dbReference type="Gene3D" id="3.40.50.300">
    <property type="entry name" value="P-loop containing nucleotide triphosphate hydrolases"/>
    <property type="match status" value="1"/>
</dbReference>
<evidence type="ECO:0000256" key="2">
    <source>
        <dbReference type="ARBA" id="ARBA00022679"/>
    </source>
</evidence>
<evidence type="ECO:0000313" key="4">
    <source>
        <dbReference type="Proteomes" id="UP000492821"/>
    </source>
</evidence>
<proteinExistence type="predicted"/>
<accession>A0A7E4ZUT6</accession>
<keyword evidence="4" id="KW-1185">Reference proteome</keyword>
<dbReference type="AlphaFoldDB" id="A0A7E4ZUT6"/>
<dbReference type="PANTHER" id="PTHR22898">
    <property type="entry name" value="UNCHARACTERIZED GLYCOSOL TRANSFERASE-RELATED"/>
    <property type="match status" value="1"/>
</dbReference>
<organism evidence="4 5">
    <name type="scientific">Panagrellus redivivus</name>
    <name type="common">Microworm</name>
    <dbReference type="NCBI Taxonomy" id="6233"/>
    <lineage>
        <taxon>Eukaryota</taxon>
        <taxon>Metazoa</taxon>
        <taxon>Ecdysozoa</taxon>
        <taxon>Nematoda</taxon>
        <taxon>Chromadorea</taxon>
        <taxon>Rhabditida</taxon>
        <taxon>Tylenchina</taxon>
        <taxon>Panagrolaimomorpha</taxon>
        <taxon>Panagrolaimoidea</taxon>
        <taxon>Panagrolaimidae</taxon>
        <taxon>Panagrellus</taxon>
    </lineage>
</organism>
<dbReference type="InterPro" id="IPR052501">
    <property type="entry name" value="Alpha-1-2_FucT"/>
</dbReference>
<reference evidence="5" key="2">
    <citation type="submission" date="2020-10" db="UniProtKB">
        <authorList>
            <consortium name="WormBaseParasite"/>
        </authorList>
    </citation>
    <scope>IDENTIFICATION</scope>
</reference>
<dbReference type="GO" id="GO:0007165">
    <property type="term" value="P:signal transduction"/>
    <property type="evidence" value="ECO:0007669"/>
    <property type="project" value="InterPro"/>
</dbReference>
<feature type="region of interest" description="Disordered" evidence="3">
    <location>
        <begin position="329"/>
        <end position="348"/>
    </location>
</feature>
<dbReference type="PANTHER" id="PTHR22898:SF3">
    <property type="entry name" value="ALPHA-1,2-FUCOSYLTRANSFERASE-RELATED"/>
    <property type="match status" value="1"/>
</dbReference>
<dbReference type="WBParaSite" id="Pan_g18585.t1">
    <property type="protein sequence ID" value="Pan_g18585.t1"/>
    <property type="gene ID" value="Pan_g18585"/>
</dbReference>
<keyword evidence="1" id="KW-0328">Glycosyltransferase</keyword>
<evidence type="ECO:0000256" key="1">
    <source>
        <dbReference type="ARBA" id="ARBA00022676"/>
    </source>
</evidence>
<reference evidence="4" key="1">
    <citation type="journal article" date="2013" name="Genetics">
        <title>The draft genome and transcriptome of Panagrellus redivivus are shaped by the harsh demands of a free-living lifestyle.</title>
        <authorList>
            <person name="Srinivasan J."/>
            <person name="Dillman A.R."/>
            <person name="Macchietto M.G."/>
            <person name="Heikkinen L."/>
            <person name="Lakso M."/>
            <person name="Fracchia K.M."/>
            <person name="Antoshechkin I."/>
            <person name="Mortazavi A."/>
            <person name="Wong G."/>
            <person name="Sternberg P.W."/>
        </authorList>
    </citation>
    <scope>NUCLEOTIDE SEQUENCE [LARGE SCALE GENOMIC DNA]</scope>
    <source>
        <strain evidence="4">MT8872</strain>
    </source>
</reference>
<dbReference type="InterPro" id="IPR002516">
    <property type="entry name" value="Glyco_trans_11"/>
</dbReference>
<dbReference type="Gene3D" id="1.10.400.10">
    <property type="entry name" value="GI Alpha 1, domain 2-like"/>
    <property type="match status" value="1"/>
</dbReference>
<evidence type="ECO:0000256" key="3">
    <source>
        <dbReference type="SAM" id="MobiDB-lite"/>
    </source>
</evidence>
<dbReference type="InterPro" id="IPR027417">
    <property type="entry name" value="P-loop_NTPase"/>
</dbReference>
<name>A0A7E4ZUT6_PANRE</name>
<sequence>MSNSSITIPDSERFIQLHVSDKGGLGNQMYRLASLYGIGKVVNRKPSLNASYVVNQVLAAELQTLFPRLFDTVAFEKAKNGTKAFTIFGRDCCSYADPRIMHDSNATWLLMGGSYYQSYKYFHEYRDEVRDMFQFGPEVMGTVDAYASKLFGNDKSHKFCIHIRRDDFIDHKNLESRTDFVVPAAFRAYEFLRINFEYNNVSAVFIGAKPDFMEALNITQNFSYFDNVYNASLSSRGEDLAFGATYCDSFLITASGSSFAWWMAYLGKPTMPIFYNGQVGKDRNHFKDYSDYDMFPSEWHKMELNRTTEEGFLDCVYETQNRIPEIFDDKTSLQRPPPNLRGSMDGPRGYHACDERADPGLSTKPNKMSKKSTVKSCQVMVLGMNKSGKKTLMKALEVVQNKQYSTPVQRECFTKSVHKFIIEQMKYLVEKREPRSAQTYKELTVGWEANDSEETRSTLFNATREIFGRISSADGFEDFTHSDLVVNHLEILQQMDRVFADDYKPSVDDFLRTAETFIQHVVVPHGSMKYQFHFPKTIKYHEVEKVVYVIDANASRDTLEKGRDAFVAFCNNDPDMWVELCINKTELLHTRTPKAFTAFGYHDDVYNKNSTLTTFLETKLMEGLSEERKKTIGVRFTNFSESKHNRIELEAMFKRWHDRDVQSA</sequence>
<dbReference type="GO" id="GO:0005975">
    <property type="term" value="P:carbohydrate metabolic process"/>
    <property type="evidence" value="ECO:0007669"/>
    <property type="project" value="InterPro"/>
</dbReference>
<dbReference type="GO" id="GO:0016020">
    <property type="term" value="C:membrane"/>
    <property type="evidence" value="ECO:0007669"/>
    <property type="project" value="InterPro"/>
</dbReference>